<evidence type="ECO:0000313" key="2">
    <source>
        <dbReference type="Proteomes" id="UP000823399"/>
    </source>
</evidence>
<evidence type="ECO:0000313" key="1">
    <source>
        <dbReference type="EMBL" id="KAG2116486.1"/>
    </source>
</evidence>
<dbReference type="Proteomes" id="UP000823399">
    <property type="component" value="Unassembled WGS sequence"/>
</dbReference>
<reference evidence="1" key="1">
    <citation type="journal article" date="2020" name="New Phytol.">
        <title>Comparative genomics reveals dynamic genome evolution in host specialist ectomycorrhizal fungi.</title>
        <authorList>
            <person name="Lofgren L.A."/>
            <person name="Nguyen N.H."/>
            <person name="Vilgalys R."/>
            <person name="Ruytinx J."/>
            <person name="Liao H.L."/>
            <person name="Branco S."/>
            <person name="Kuo A."/>
            <person name="LaButti K."/>
            <person name="Lipzen A."/>
            <person name="Andreopoulos W."/>
            <person name="Pangilinan J."/>
            <person name="Riley R."/>
            <person name="Hundley H."/>
            <person name="Na H."/>
            <person name="Barry K."/>
            <person name="Grigoriev I.V."/>
            <person name="Stajich J.E."/>
            <person name="Kennedy P.G."/>
        </authorList>
    </citation>
    <scope>NUCLEOTIDE SEQUENCE</scope>
    <source>
        <strain evidence="1">FC423</strain>
    </source>
</reference>
<dbReference type="OrthoDB" id="3264327at2759"/>
<gene>
    <name evidence="1" type="ORF">F5147DRAFT_541262</name>
</gene>
<proteinExistence type="predicted"/>
<keyword evidence="2" id="KW-1185">Reference proteome</keyword>
<comment type="caution">
    <text evidence="1">The sequence shown here is derived from an EMBL/GenBank/DDBJ whole genome shotgun (WGS) entry which is preliminary data.</text>
</comment>
<dbReference type="AlphaFoldDB" id="A0A9P7FH04"/>
<dbReference type="EMBL" id="JABBWM010000006">
    <property type="protein sequence ID" value="KAG2116486.1"/>
    <property type="molecule type" value="Genomic_DNA"/>
</dbReference>
<name>A0A9P7FH04_9AGAM</name>
<organism evidence="1 2">
    <name type="scientific">Suillus discolor</name>
    <dbReference type="NCBI Taxonomy" id="1912936"/>
    <lineage>
        <taxon>Eukaryota</taxon>
        <taxon>Fungi</taxon>
        <taxon>Dikarya</taxon>
        <taxon>Basidiomycota</taxon>
        <taxon>Agaricomycotina</taxon>
        <taxon>Agaricomycetes</taxon>
        <taxon>Agaricomycetidae</taxon>
        <taxon>Boletales</taxon>
        <taxon>Suillineae</taxon>
        <taxon>Suillaceae</taxon>
        <taxon>Suillus</taxon>
    </lineage>
</organism>
<feature type="non-terminal residue" evidence="1">
    <location>
        <position position="69"/>
    </location>
</feature>
<protein>
    <submittedName>
        <fullName evidence="1">Uncharacterized protein</fullName>
    </submittedName>
</protein>
<accession>A0A9P7FH04</accession>
<dbReference type="GeneID" id="64692497"/>
<feature type="non-terminal residue" evidence="1">
    <location>
        <position position="1"/>
    </location>
</feature>
<dbReference type="RefSeq" id="XP_041297585.1">
    <property type="nucleotide sequence ID" value="XM_041430238.1"/>
</dbReference>
<sequence>QDIICTVNLQHNCLDAKCRDLSMKHLWQEHIQTDRTMSIMEHQPSPEYFLNTWSIHNYQHIHSVLPEFL</sequence>